<organism evidence="1">
    <name type="scientific">Rhizophora mucronata</name>
    <name type="common">Asiatic mangrove</name>
    <dbReference type="NCBI Taxonomy" id="61149"/>
    <lineage>
        <taxon>Eukaryota</taxon>
        <taxon>Viridiplantae</taxon>
        <taxon>Streptophyta</taxon>
        <taxon>Embryophyta</taxon>
        <taxon>Tracheophyta</taxon>
        <taxon>Spermatophyta</taxon>
        <taxon>Magnoliopsida</taxon>
        <taxon>eudicotyledons</taxon>
        <taxon>Gunneridae</taxon>
        <taxon>Pentapetalae</taxon>
        <taxon>rosids</taxon>
        <taxon>fabids</taxon>
        <taxon>Malpighiales</taxon>
        <taxon>Rhizophoraceae</taxon>
        <taxon>Rhizophora</taxon>
    </lineage>
</organism>
<reference evidence="1" key="1">
    <citation type="submission" date="2018-02" db="EMBL/GenBank/DDBJ databases">
        <title>Rhizophora mucronata_Transcriptome.</title>
        <authorList>
            <person name="Meera S.P."/>
            <person name="Sreeshan A."/>
            <person name="Augustine A."/>
        </authorList>
    </citation>
    <scope>NUCLEOTIDE SEQUENCE</scope>
    <source>
        <tissue evidence="1">Leaf</tissue>
    </source>
</reference>
<evidence type="ECO:0000313" key="1">
    <source>
        <dbReference type="EMBL" id="MBX62761.1"/>
    </source>
</evidence>
<dbReference type="EMBL" id="GGEC01082277">
    <property type="protein sequence ID" value="MBX62761.1"/>
    <property type="molecule type" value="Transcribed_RNA"/>
</dbReference>
<sequence>MEKDHGECCLRFCKFKVHANTTLGSQPKWKKLLEFFFFFTTPVPQFTNLSGLKS</sequence>
<accession>A0A2P2Q711</accession>
<dbReference type="AlphaFoldDB" id="A0A2P2Q711"/>
<protein>
    <submittedName>
        <fullName evidence="1">Uncharacterized protein</fullName>
    </submittedName>
</protein>
<proteinExistence type="predicted"/>
<name>A0A2P2Q711_RHIMU</name>